<reference evidence="1" key="1">
    <citation type="journal article" date="2020" name="Stud. Mycol.">
        <title>101 Dothideomycetes genomes: a test case for predicting lifestyles and emergence of pathogens.</title>
        <authorList>
            <person name="Haridas S."/>
            <person name="Albert R."/>
            <person name="Binder M."/>
            <person name="Bloem J."/>
            <person name="Labutti K."/>
            <person name="Salamov A."/>
            <person name="Andreopoulos B."/>
            <person name="Baker S."/>
            <person name="Barry K."/>
            <person name="Bills G."/>
            <person name="Bluhm B."/>
            <person name="Cannon C."/>
            <person name="Castanera R."/>
            <person name="Culley D."/>
            <person name="Daum C."/>
            <person name="Ezra D."/>
            <person name="Gonzalez J."/>
            <person name="Henrissat B."/>
            <person name="Kuo A."/>
            <person name="Liang C."/>
            <person name="Lipzen A."/>
            <person name="Lutzoni F."/>
            <person name="Magnuson J."/>
            <person name="Mondo S."/>
            <person name="Nolan M."/>
            <person name="Ohm R."/>
            <person name="Pangilinan J."/>
            <person name="Park H.-J."/>
            <person name="Ramirez L."/>
            <person name="Alfaro M."/>
            <person name="Sun H."/>
            <person name="Tritt A."/>
            <person name="Yoshinaga Y."/>
            <person name="Zwiers L.-H."/>
            <person name="Turgeon B."/>
            <person name="Goodwin S."/>
            <person name="Spatafora J."/>
            <person name="Crous P."/>
            <person name="Grigoriev I."/>
        </authorList>
    </citation>
    <scope>NUCLEOTIDE SEQUENCE</scope>
    <source>
        <strain evidence="1">CBS 525.71</strain>
    </source>
</reference>
<comment type="caution">
    <text evidence="1">The sequence shown here is derived from an EMBL/GenBank/DDBJ whole genome shotgun (WGS) entry which is preliminary data.</text>
</comment>
<keyword evidence="2" id="KW-1185">Reference proteome</keyword>
<evidence type="ECO:0000313" key="2">
    <source>
        <dbReference type="Proteomes" id="UP000799754"/>
    </source>
</evidence>
<accession>A0ACB6RWE4</accession>
<protein>
    <submittedName>
        <fullName evidence="1">Uncharacterized protein</fullName>
    </submittedName>
</protein>
<sequence length="89" mass="10054">MQMADICAAAQITVIAAAGEDPNYGLPRVWEASRDLLQTRKSDSLRLSVCPLLPMTLVLKDSTCISRAWAFQECYFSTRRLFFTDHQIV</sequence>
<organism evidence="1 2">
    <name type="scientific">Macroventuria anomochaeta</name>
    <dbReference type="NCBI Taxonomy" id="301207"/>
    <lineage>
        <taxon>Eukaryota</taxon>
        <taxon>Fungi</taxon>
        <taxon>Dikarya</taxon>
        <taxon>Ascomycota</taxon>
        <taxon>Pezizomycotina</taxon>
        <taxon>Dothideomycetes</taxon>
        <taxon>Pleosporomycetidae</taxon>
        <taxon>Pleosporales</taxon>
        <taxon>Pleosporineae</taxon>
        <taxon>Didymellaceae</taxon>
        <taxon>Macroventuria</taxon>
    </lineage>
</organism>
<gene>
    <name evidence="1" type="ORF">BU25DRAFT_412699</name>
</gene>
<dbReference type="EMBL" id="MU006726">
    <property type="protein sequence ID" value="KAF2625254.1"/>
    <property type="molecule type" value="Genomic_DNA"/>
</dbReference>
<proteinExistence type="predicted"/>
<dbReference type="Proteomes" id="UP000799754">
    <property type="component" value="Unassembled WGS sequence"/>
</dbReference>
<evidence type="ECO:0000313" key="1">
    <source>
        <dbReference type="EMBL" id="KAF2625254.1"/>
    </source>
</evidence>
<name>A0ACB6RWE4_9PLEO</name>